<sequence length="450" mass="45587">GGTRPLPSTATRASPPGCPAADRPTLSCTPQQNGTFRIDVTVVDHAGWALQGSAILIVHPQPTISGLIFSPSAIDLGMTTEIQVTLSGGTPPYVFDYSGLPPGCASVDSPALSCKPTAAGSSLITVRVTDAFGWNATASGGLEVNPDLIISGFAANLSRVDVGIPVEFSLTVVGGTGNLTVAYSGGPPGCTFGDITTTTCSPKTPGRYTISVQVIDALGETANGSFNLTVDAVPSISDVSILPSQLDVGAPFTIRIGVQGGTPPIRFVISGEPPGCGAVDPNGTVRCTGRSIGVYDVQIQIADPWYRSTPSSQVVTVDRDPFIERFLASPDPVTVGGTTVLSVDVIGGTGSYTYLYTGLPGGCPSTNRSTLSCRPTSAGVTTVTVSVTDSSGFATFSRLNLTVSTPAGSAGSGAGSVEVGIGAGAAAAVVVAAIGVVLLLRRRRPRSRTR</sequence>
<evidence type="ECO:0000313" key="3">
    <source>
        <dbReference type="EMBL" id="EQD34017.1"/>
    </source>
</evidence>
<feature type="non-terminal residue" evidence="3">
    <location>
        <position position="1"/>
    </location>
</feature>
<keyword evidence="2" id="KW-0812">Transmembrane</keyword>
<accession>T0YQI5</accession>
<comment type="caution">
    <text evidence="3">The sequence shown here is derived from an EMBL/GenBank/DDBJ whole genome shotgun (WGS) entry which is preliminary data.</text>
</comment>
<keyword evidence="2" id="KW-0472">Membrane</keyword>
<dbReference type="AlphaFoldDB" id="T0YQI5"/>
<feature type="transmembrane region" description="Helical" evidence="2">
    <location>
        <begin position="419"/>
        <end position="440"/>
    </location>
</feature>
<name>T0YQI5_9ZZZZ</name>
<proteinExistence type="predicted"/>
<keyword evidence="2" id="KW-1133">Transmembrane helix</keyword>
<feature type="compositionally biased region" description="Polar residues" evidence="1">
    <location>
        <begin position="1"/>
        <end position="12"/>
    </location>
</feature>
<evidence type="ECO:0000256" key="1">
    <source>
        <dbReference type="SAM" id="MobiDB-lite"/>
    </source>
</evidence>
<dbReference type="InterPro" id="IPR013783">
    <property type="entry name" value="Ig-like_fold"/>
</dbReference>
<evidence type="ECO:0000256" key="2">
    <source>
        <dbReference type="SAM" id="Phobius"/>
    </source>
</evidence>
<organism evidence="3">
    <name type="scientific">mine drainage metagenome</name>
    <dbReference type="NCBI Taxonomy" id="410659"/>
    <lineage>
        <taxon>unclassified sequences</taxon>
        <taxon>metagenomes</taxon>
        <taxon>ecological metagenomes</taxon>
    </lineage>
</organism>
<reference evidence="3" key="1">
    <citation type="submission" date="2013-08" db="EMBL/GenBank/DDBJ databases">
        <authorList>
            <person name="Mendez C."/>
            <person name="Richter M."/>
            <person name="Ferrer M."/>
            <person name="Sanchez J."/>
        </authorList>
    </citation>
    <scope>NUCLEOTIDE SEQUENCE</scope>
</reference>
<feature type="region of interest" description="Disordered" evidence="1">
    <location>
        <begin position="1"/>
        <end position="25"/>
    </location>
</feature>
<gene>
    <name evidence="3" type="ORF">B2A_12854</name>
</gene>
<reference evidence="3" key="2">
    <citation type="journal article" date="2014" name="ISME J.">
        <title>Microbial stratification in low pH oxic and suboxic macroscopic growths along an acid mine drainage.</title>
        <authorList>
            <person name="Mendez-Garcia C."/>
            <person name="Mesa V."/>
            <person name="Sprenger R.R."/>
            <person name="Richter M."/>
            <person name="Diez M.S."/>
            <person name="Solano J."/>
            <person name="Bargiela R."/>
            <person name="Golyshina O.V."/>
            <person name="Manteca A."/>
            <person name="Ramos J.L."/>
            <person name="Gallego J.R."/>
            <person name="Llorente I."/>
            <person name="Martins Dos Santos V.A."/>
            <person name="Jensen O.N."/>
            <person name="Pelaez A.I."/>
            <person name="Sanchez J."/>
            <person name="Ferrer M."/>
        </authorList>
    </citation>
    <scope>NUCLEOTIDE SEQUENCE</scope>
</reference>
<protein>
    <submittedName>
        <fullName evidence="3">Thermopsin</fullName>
    </submittedName>
</protein>
<dbReference type="EMBL" id="AUZZ01009274">
    <property type="protein sequence ID" value="EQD34017.1"/>
    <property type="molecule type" value="Genomic_DNA"/>
</dbReference>
<dbReference type="Gene3D" id="2.60.40.10">
    <property type="entry name" value="Immunoglobulins"/>
    <property type="match status" value="3"/>
</dbReference>